<evidence type="ECO:0000256" key="4">
    <source>
        <dbReference type="ARBA" id="ARBA00022840"/>
    </source>
</evidence>
<keyword evidence="4" id="KW-0067">ATP-binding</keyword>
<dbReference type="EMBL" id="JBHUJD010000008">
    <property type="protein sequence ID" value="MFD2310264.1"/>
    <property type="molecule type" value="Genomic_DNA"/>
</dbReference>
<dbReference type="RefSeq" id="WP_377535620.1">
    <property type="nucleotide sequence ID" value="NZ_JAPIVK010000035.1"/>
</dbReference>
<evidence type="ECO:0000256" key="3">
    <source>
        <dbReference type="ARBA" id="ARBA00022806"/>
    </source>
</evidence>
<protein>
    <submittedName>
        <fullName evidence="6">UvrD-helicase domain-containing protein</fullName>
    </submittedName>
</protein>
<sequence length="439" mass="48771">MTHTYAGVNALRRKMRILGVSDRLYRIDTIASWILRLSLSYSGTSGWNEERPANNARWNALYESCSGLIDHEFIRRIVRASYDGLYVDEYQDCSIAQHGIVLKLARDLPSRVLGDPLQGIFDFEGQNPVDWARDVEGNFECLGMLDVPHRWIQAGAGDLGSWLQNVRTRIEQGQPIDLNAGRPAAVTFKPANADPQALIRSQGNICRFFQCERGHTVIAIHRGSQEYKAKCHKLSQSLGGRFSSIEEVEGKALFSFIRKLERARTDAARLKEVIAFAKQCMTAVTRNLPAATRRGEHMNVRANTRNPEAARWANACLASLDSSAIIGFLLAMKQAPGVNVVRADLFYRVLGVLNKAVLHPELSLAEAAEKYHGEFRHKGRPVGRRRLIGTTLLVKGLEFDHAIVLDATSLSKKELYVALTRGARSLTIVSTSPVLNPGG</sequence>
<dbReference type="SUPFAM" id="SSF52540">
    <property type="entry name" value="P-loop containing nucleoside triphosphate hydrolases"/>
    <property type="match status" value="1"/>
</dbReference>
<name>A0ABW5EB04_9GAMM</name>
<keyword evidence="1" id="KW-0547">Nucleotide-binding</keyword>
<dbReference type="InterPro" id="IPR027417">
    <property type="entry name" value="P-loop_NTPase"/>
</dbReference>
<reference evidence="7" key="1">
    <citation type="journal article" date="2019" name="Int. J. Syst. Evol. Microbiol.">
        <title>The Global Catalogue of Microorganisms (GCM) 10K type strain sequencing project: providing services to taxonomists for standard genome sequencing and annotation.</title>
        <authorList>
            <consortium name="The Broad Institute Genomics Platform"/>
            <consortium name="The Broad Institute Genome Sequencing Center for Infectious Disease"/>
            <person name="Wu L."/>
            <person name="Ma J."/>
        </authorList>
    </citation>
    <scope>NUCLEOTIDE SEQUENCE [LARGE SCALE GENOMIC DNA]</scope>
    <source>
        <strain evidence="7">KCTC 12848</strain>
    </source>
</reference>
<keyword evidence="7" id="KW-1185">Reference proteome</keyword>
<evidence type="ECO:0000313" key="7">
    <source>
        <dbReference type="Proteomes" id="UP001597425"/>
    </source>
</evidence>
<dbReference type="Pfam" id="PF00580">
    <property type="entry name" value="UvrD-helicase"/>
    <property type="match status" value="1"/>
</dbReference>
<dbReference type="InterPro" id="IPR014016">
    <property type="entry name" value="UvrD-like_ATP-bd"/>
</dbReference>
<comment type="caution">
    <text evidence="6">The sequence shown here is derived from an EMBL/GenBank/DDBJ whole genome shotgun (WGS) entry which is preliminary data.</text>
</comment>
<feature type="domain" description="UvrD-like helicase ATP-binding" evidence="5">
    <location>
        <begin position="65"/>
        <end position="126"/>
    </location>
</feature>
<evidence type="ECO:0000256" key="2">
    <source>
        <dbReference type="ARBA" id="ARBA00022801"/>
    </source>
</evidence>
<gene>
    <name evidence="6" type="ORF">ACFSKX_07505</name>
</gene>
<evidence type="ECO:0000259" key="5">
    <source>
        <dbReference type="Pfam" id="PF00580"/>
    </source>
</evidence>
<keyword evidence="2" id="KW-0378">Hydrolase</keyword>
<accession>A0ABW5EB04</accession>
<evidence type="ECO:0000313" key="6">
    <source>
        <dbReference type="EMBL" id="MFD2310264.1"/>
    </source>
</evidence>
<dbReference type="Gene3D" id="3.40.50.300">
    <property type="entry name" value="P-loop containing nucleotide triphosphate hydrolases"/>
    <property type="match status" value="2"/>
</dbReference>
<dbReference type="Proteomes" id="UP001597425">
    <property type="component" value="Unassembled WGS sequence"/>
</dbReference>
<proteinExistence type="predicted"/>
<organism evidence="6 7">
    <name type="scientific">Microbulbifer halophilus</name>
    <dbReference type="NCBI Taxonomy" id="453963"/>
    <lineage>
        <taxon>Bacteria</taxon>
        <taxon>Pseudomonadati</taxon>
        <taxon>Pseudomonadota</taxon>
        <taxon>Gammaproteobacteria</taxon>
        <taxon>Cellvibrionales</taxon>
        <taxon>Microbulbiferaceae</taxon>
        <taxon>Microbulbifer</taxon>
    </lineage>
</organism>
<evidence type="ECO:0000256" key="1">
    <source>
        <dbReference type="ARBA" id="ARBA00022741"/>
    </source>
</evidence>
<keyword evidence="3" id="KW-0347">Helicase</keyword>